<keyword evidence="12" id="KW-1185">Reference proteome</keyword>
<name>V5SGS9_9HYPH</name>
<protein>
    <recommendedName>
        <fullName evidence="4 9">N-(5'-phosphoribosyl)anthranilate isomerase</fullName>
        <shortName evidence="9">PRAI</shortName>
        <ecNumber evidence="3 9">5.3.1.24</ecNumber>
    </recommendedName>
</protein>
<dbReference type="KEGG" id="hni:W911_17220"/>
<evidence type="ECO:0000256" key="7">
    <source>
        <dbReference type="ARBA" id="ARBA00023141"/>
    </source>
</evidence>
<gene>
    <name evidence="9" type="primary">trpF</name>
    <name evidence="11" type="ORF">W911_17220</name>
</gene>
<reference evidence="11 12" key="1">
    <citation type="journal article" date="2014" name="Genome Announc.">
        <title>Complete Genome Sequence of Hyphomicrobium nitrativorans Strain NL23, a Denitrifying Bacterium Isolated from Biofilm of a Methanol-Fed Denitrification System Treating Seawater at the Montreal Biodome.</title>
        <authorList>
            <person name="Martineau C."/>
            <person name="Villeneuve C."/>
            <person name="Mauffrey F."/>
            <person name="Villemur R."/>
        </authorList>
    </citation>
    <scope>NUCLEOTIDE SEQUENCE [LARGE SCALE GENOMIC DNA]</scope>
    <source>
        <strain evidence="11">NL23</strain>
    </source>
</reference>
<evidence type="ECO:0000256" key="2">
    <source>
        <dbReference type="ARBA" id="ARBA00004664"/>
    </source>
</evidence>
<dbReference type="STRING" id="1029756.W911_17220"/>
<accession>V5SGS9</accession>
<evidence type="ECO:0000256" key="5">
    <source>
        <dbReference type="ARBA" id="ARBA00022605"/>
    </source>
</evidence>
<dbReference type="PANTHER" id="PTHR42894">
    <property type="entry name" value="N-(5'-PHOSPHORIBOSYL)ANTHRANILATE ISOMERASE"/>
    <property type="match status" value="1"/>
</dbReference>
<evidence type="ECO:0000313" key="11">
    <source>
        <dbReference type="EMBL" id="AHB49738.1"/>
    </source>
</evidence>
<keyword evidence="8 9" id="KW-0413">Isomerase</keyword>
<evidence type="ECO:0000259" key="10">
    <source>
        <dbReference type="Pfam" id="PF00697"/>
    </source>
</evidence>
<dbReference type="HOGENOM" id="CLU_076364_1_1_5"/>
<keyword evidence="6 9" id="KW-0822">Tryptophan biosynthesis</keyword>
<proteinExistence type="inferred from homology"/>
<dbReference type="EMBL" id="CP006912">
    <property type="protein sequence ID" value="AHB49738.1"/>
    <property type="molecule type" value="Genomic_DNA"/>
</dbReference>
<sequence length="223" mass="23352">MSTRVKICGIRTSDALDAALDAGADLIGLVLYPKSPRNVSLDEAAALTLRARHHGGADVVTLLVDPDDALVEAVAEKIKPDLIQLHGHEMTARVEAVRELSGLRILKAVPVGDAEDVAAAFDYLKPNGTRAQMLLFDAKPPADPGSLPGGNGLTFDWRILEAAKGRAPFALAGGLTPENVAAAIALTGAAIVDVSSGVESRPGEKDPERIRRFLKAAKVAKEA</sequence>
<dbReference type="AlphaFoldDB" id="V5SGS9"/>
<dbReference type="Gene3D" id="3.20.20.70">
    <property type="entry name" value="Aldolase class I"/>
    <property type="match status" value="1"/>
</dbReference>
<dbReference type="CDD" id="cd00405">
    <property type="entry name" value="PRAI"/>
    <property type="match status" value="1"/>
</dbReference>
<keyword evidence="5 9" id="KW-0028">Amino-acid biosynthesis</keyword>
<dbReference type="GO" id="GO:0000162">
    <property type="term" value="P:L-tryptophan biosynthetic process"/>
    <property type="evidence" value="ECO:0007669"/>
    <property type="project" value="UniProtKB-UniRule"/>
</dbReference>
<comment type="similarity">
    <text evidence="9">Belongs to the TrpF family.</text>
</comment>
<dbReference type="EC" id="5.3.1.24" evidence="3 9"/>
<dbReference type="InterPro" id="IPR011060">
    <property type="entry name" value="RibuloseP-bd_barrel"/>
</dbReference>
<dbReference type="NCBIfam" id="NF002295">
    <property type="entry name" value="PRK01222.1-1"/>
    <property type="match status" value="1"/>
</dbReference>
<dbReference type="PANTHER" id="PTHR42894:SF1">
    <property type="entry name" value="N-(5'-PHOSPHORIBOSYL)ANTHRANILATE ISOMERASE"/>
    <property type="match status" value="1"/>
</dbReference>
<evidence type="ECO:0000256" key="9">
    <source>
        <dbReference type="HAMAP-Rule" id="MF_00135"/>
    </source>
</evidence>
<dbReference type="Proteomes" id="UP000018542">
    <property type="component" value="Chromosome"/>
</dbReference>
<dbReference type="SUPFAM" id="SSF51366">
    <property type="entry name" value="Ribulose-phoshate binding barrel"/>
    <property type="match status" value="1"/>
</dbReference>
<dbReference type="InterPro" id="IPR013785">
    <property type="entry name" value="Aldolase_TIM"/>
</dbReference>
<dbReference type="InterPro" id="IPR001240">
    <property type="entry name" value="PRAI_dom"/>
</dbReference>
<dbReference type="PATRIC" id="fig|1029756.8.peg.3584"/>
<dbReference type="OrthoDB" id="9796196at2"/>
<evidence type="ECO:0000256" key="4">
    <source>
        <dbReference type="ARBA" id="ARBA00022272"/>
    </source>
</evidence>
<dbReference type="GO" id="GO:0004640">
    <property type="term" value="F:phosphoribosylanthranilate isomerase activity"/>
    <property type="evidence" value="ECO:0007669"/>
    <property type="project" value="UniProtKB-UniRule"/>
</dbReference>
<dbReference type="Pfam" id="PF00697">
    <property type="entry name" value="PRAI"/>
    <property type="match status" value="1"/>
</dbReference>
<dbReference type="RefSeq" id="WP_023788733.1">
    <property type="nucleotide sequence ID" value="NC_022997.1"/>
</dbReference>
<evidence type="ECO:0000256" key="1">
    <source>
        <dbReference type="ARBA" id="ARBA00001164"/>
    </source>
</evidence>
<evidence type="ECO:0000256" key="8">
    <source>
        <dbReference type="ARBA" id="ARBA00023235"/>
    </source>
</evidence>
<organism evidence="11 12">
    <name type="scientific">Hyphomicrobium nitrativorans NL23</name>
    <dbReference type="NCBI Taxonomy" id="1029756"/>
    <lineage>
        <taxon>Bacteria</taxon>
        <taxon>Pseudomonadati</taxon>
        <taxon>Pseudomonadota</taxon>
        <taxon>Alphaproteobacteria</taxon>
        <taxon>Hyphomicrobiales</taxon>
        <taxon>Hyphomicrobiaceae</taxon>
        <taxon>Hyphomicrobium</taxon>
    </lineage>
</organism>
<evidence type="ECO:0000256" key="6">
    <source>
        <dbReference type="ARBA" id="ARBA00022822"/>
    </source>
</evidence>
<comment type="pathway">
    <text evidence="2 9">Amino-acid biosynthesis; L-tryptophan biosynthesis; L-tryptophan from chorismate: step 3/5.</text>
</comment>
<feature type="domain" description="N-(5'phosphoribosyl) anthranilate isomerase (PRAI)" evidence="10">
    <location>
        <begin position="5"/>
        <end position="215"/>
    </location>
</feature>
<dbReference type="InterPro" id="IPR044643">
    <property type="entry name" value="TrpF_fam"/>
</dbReference>
<evidence type="ECO:0000313" key="12">
    <source>
        <dbReference type="Proteomes" id="UP000018542"/>
    </source>
</evidence>
<comment type="catalytic activity">
    <reaction evidence="1 9">
        <text>N-(5-phospho-beta-D-ribosyl)anthranilate = 1-(2-carboxyphenylamino)-1-deoxy-D-ribulose 5-phosphate</text>
        <dbReference type="Rhea" id="RHEA:21540"/>
        <dbReference type="ChEBI" id="CHEBI:18277"/>
        <dbReference type="ChEBI" id="CHEBI:58613"/>
        <dbReference type="EC" id="5.3.1.24"/>
    </reaction>
</comment>
<dbReference type="UniPathway" id="UPA00035">
    <property type="reaction ID" value="UER00042"/>
</dbReference>
<keyword evidence="7 9" id="KW-0057">Aromatic amino acid biosynthesis</keyword>
<dbReference type="HAMAP" id="MF_00135">
    <property type="entry name" value="PRAI"/>
    <property type="match status" value="1"/>
</dbReference>
<evidence type="ECO:0000256" key="3">
    <source>
        <dbReference type="ARBA" id="ARBA00012572"/>
    </source>
</evidence>